<evidence type="ECO:0000256" key="2">
    <source>
        <dbReference type="ARBA" id="ARBA00023012"/>
    </source>
</evidence>
<dbReference type="Pfam" id="PF00072">
    <property type="entry name" value="Response_reg"/>
    <property type="match status" value="1"/>
</dbReference>
<dbReference type="SUPFAM" id="SSF52172">
    <property type="entry name" value="CheY-like"/>
    <property type="match status" value="1"/>
</dbReference>
<keyword evidence="1 3" id="KW-0597">Phosphoprotein</keyword>
<keyword evidence="2" id="KW-0902">Two-component regulatory system</keyword>
<evidence type="ECO:0000313" key="7">
    <source>
        <dbReference type="Proteomes" id="UP001138802"/>
    </source>
</evidence>
<dbReference type="EMBL" id="NRSD01000009">
    <property type="protein sequence ID" value="MBK1645045.1"/>
    <property type="molecule type" value="Genomic_DNA"/>
</dbReference>
<sequence>MSPAAAAHCRTRRMGLKQPLWVKLRPFIHMTETARAAAMKILLIDDSKVTRYALRIELQQLGLDVETADSAEAGLEILKTQVPDAIFMDHVMPGLNGLEAMEIIRTDPRTAQIPIVLCASQEDGDFAALARRKGILSILPKSLVTERLPQIIAELRQVLAGTPPRAGGEPAAPPAPAGGLARSATAPLESIDPRALRGLIDERLEAGINKHLTQLVESLRRDLTEMLMAETRHLVDARLAELGVGAPPPVSSGDLHHLERRLCDEILPELITHRLSEALARERAEIVADLTQTLAVTTDRHAHAATSPRSAASPQEGVPWPSPGEFAQGSARLRQRTLGALTAVRDLFKPRHER</sequence>
<comment type="caution">
    <text evidence="6">The sequence shown here is derived from an EMBL/GenBank/DDBJ whole genome shotgun (WGS) entry which is preliminary data.</text>
</comment>
<evidence type="ECO:0000259" key="5">
    <source>
        <dbReference type="PROSITE" id="PS50110"/>
    </source>
</evidence>
<evidence type="ECO:0000313" key="6">
    <source>
        <dbReference type="EMBL" id="MBK1645045.1"/>
    </source>
</evidence>
<name>A0A9X0WI93_9GAMM</name>
<dbReference type="SMART" id="SM00448">
    <property type="entry name" value="REC"/>
    <property type="match status" value="1"/>
</dbReference>
<dbReference type="InterPro" id="IPR011006">
    <property type="entry name" value="CheY-like_superfamily"/>
</dbReference>
<evidence type="ECO:0000256" key="1">
    <source>
        <dbReference type="ARBA" id="ARBA00022553"/>
    </source>
</evidence>
<dbReference type="Proteomes" id="UP001138802">
    <property type="component" value="Unassembled WGS sequence"/>
</dbReference>
<feature type="domain" description="Response regulatory" evidence="5">
    <location>
        <begin position="40"/>
        <end position="156"/>
    </location>
</feature>
<dbReference type="PROSITE" id="PS50110">
    <property type="entry name" value="RESPONSE_REGULATORY"/>
    <property type="match status" value="1"/>
</dbReference>
<feature type="modified residue" description="4-aspartylphosphate" evidence="3">
    <location>
        <position position="89"/>
    </location>
</feature>
<organism evidence="6 7">
    <name type="scientific">Thiocapsa imhoffii</name>
    <dbReference type="NCBI Taxonomy" id="382777"/>
    <lineage>
        <taxon>Bacteria</taxon>
        <taxon>Pseudomonadati</taxon>
        <taxon>Pseudomonadota</taxon>
        <taxon>Gammaproteobacteria</taxon>
        <taxon>Chromatiales</taxon>
        <taxon>Chromatiaceae</taxon>
        <taxon>Thiocapsa</taxon>
    </lineage>
</organism>
<feature type="region of interest" description="Disordered" evidence="4">
    <location>
        <begin position="163"/>
        <end position="184"/>
    </location>
</feature>
<dbReference type="AlphaFoldDB" id="A0A9X0WI93"/>
<evidence type="ECO:0000256" key="3">
    <source>
        <dbReference type="PROSITE-ProRule" id="PRU00169"/>
    </source>
</evidence>
<accession>A0A9X0WI93</accession>
<dbReference type="PANTHER" id="PTHR44591:SF14">
    <property type="entry name" value="PROTEIN PILG"/>
    <property type="match status" value="1"/>
</dbReference>
<feature type="region of interest" description="Disordered" evidence="4">
    <location>
        <begin position="299"/>
        <end position="331"/>
    </location>
</feature>
<dbReference type="GO" id="GO:0000160">
    <property type="term" value="P:phosphorelay signal transduction system"/>
    <property type="evidence" value="ECO:0007669"/>
    <property type="project" value="UniProtKB-KW"/>
</dbReference>
<dbReference type="InterPro" id="IPR050595">
    <property type="entry name" value="Bact_response_regulator"/>
</dbReference>
<dbReference type="Gene3D" id="3.40.50.2300">
    <property type="match status" value="1"/>
</dbReference>
<proteinExistence type="predicted"/>
<keyword evidence="7" id="KW-1185">Reference proteome</keyword>
<dbReference type="CDD" id="cd00156">
    <property type="entry name" value="REC"/>
    <property type="match status" value="1"/>
</dbReference>
<evidence type="ECO:0000256" key="4">
    <source>
        <dbReference type="SAM" id="MobiDB-lite"/>
    </source>
</evidence>
<dbReference type="InterPro" id="IPR001789">
    <property type="entry name" value="Sig_transdc_resp-reg_receiver"/>
</dbReference>
<dbReference type="PANTHER" id="PTHR44591">
    <property type="entry name" value="STRESS RESPONSE REGULATOR PROTEIN 1"/>
    <property type="match status" value="1"/>
</dbReference>
<gene>
    <name evidence="6" type="ORF">CKO25_10350</name>
</gene>
<protein>
    <recommendedName>
        <fullName evidence="5">Response regulatory domain-containing protein</fullName>
    </recommendedName>
</protein>
<reference evidence="6 7" key="1">
    <citation type="journal article" date="2020" name="Microorganisms">
        <title>Osmotic Adaptation and Compatible Solute Biosynthesis of Phototrophic Bacteria as Revealed from Genome Analyses.</title>
        <authorList>
            <person name="Imhoff J.F."/>
            <person name="Rahn T."/>
            <person name="Kunzel S."/>
            <person name="Keller A."/>
            <person name="Neulinger S.C."/>
        </authorList>
    </citation>
    <scope>NUCLEOTIDE SEQUENCE [LARGE SCALE GENOMIC DNA]</scope>
    <source>
        <strain evidence="6 7">DSM 21303</strain>
    </source>
</reference>